<evidence type="ECO:0000256" key="1">
    <source>
        <dbReference type="SAM" id="MobiDB-lite"/>
    </source>
</evidence>
<dbReference type="Proteomes" id="UP000192578">
    <property type="component" value="Unassembled WGS sequence"/>
</dbReference>
<feature type="region of interest" description="Disordered" evidence="1">
    <location>
        <begin position="1"/>
        <end position="22"/>
    </location>
</feature>
<dbReference type="OrthoDB" id="409543at2759"/>
<evidence type="ECO:0000313" key="3">
    <source>
        <dbReference type="Proteomes" id="UP000192578"/>
    </source>
</evidence>
<keyword evidence="3" id="KW-1185">Reference proteome</keyword>
<gene>
    <name evidence="2" type="ORF">BV898_02055</name>
</gene>
<organism evidence="2 3">
    <name type="scientific">Hypsibius exemplaris</name>
    <name type="common">Freshwater tardigrade</name>
    <dbReference type="NCBI Taxonomy" id="2072580"/>
    <lineage>
        <taxon>Eukaryota</taxon>
        <taxon>Metazoa</taxon>
        <taxon>Ecdysozoa</taxon>
        <taxon>Tardigrada</taxon>
        <taxon>Eutardigrada</taxon>
        <taxon>Parachela</taxon>
        <taxon>Hypsibioidea</taxon>
        <taxon>Hypsibiidae</taxon>
        <taxon>Hypsibius</taxon>
    </lineage>
</organism>
<sequence>MPSSKPPTPSKHTPSYSTPIASPGPDKVLAFTECLSLLSVMKNLRPDCIHAPHQRPEFQPFVAVPRHSSRSELDPYGGGPGALKVTMGGKRIASLTHEADVLKMEVLERFGGDLRGLDVYIINGQRVRELMARTGVSCVMSCSRNC</sequence>
<accession>A0A1W0X9W4</accession>
<proteinExistence type="predicted"/>
<feature type="compositionally biased region" description="Low complexity" evidence="1">
    <location>
        <begin position="10"/>
        <end position="19"/>
    </location>
</feature>
<name>A0A1W0X9W4_HYPEX</name>
<dbReference type="EMBL" id="MTYJ01000008">
    <property type="protein sequence ID" value="OQV24102.1"/>
    <property type="molecule type" value="Genomic_DNA"/>
</dbReference>
<comment type="caution">
    <text evidence="2">The sequence shown here is derived from an EMBL/GenBank/DDBJ whole genome shotgun (WGS) entry which is preliminary data.</text>
</comment>
<protein>
    <submittedName>
        <fullName evidence="2">Uncharacterized protein</fullName>
    </submittedName>
</protein>
<dbReference type="AlphaFoldDB" id="A0A1W0X9W4"/>
<evidence type="ECO:0000313" key="2">
    <source>
        <dbReference type="EMBL" id="OQV24102.1"/>
    </source>
</evidence>
<reference evidence="3" key="1">
    <citation type="submission" date="2017-01" db="EMBL/GenBank/DDBJ databases">
        <title>Comparative genomics of anhydrobiosis in the tardigrade Hypsibius dujardini.</title>
        <authorList>
            <person name="Yoshida Y."/>
            <person name="Koutsovoulos G."/>
            <person name="Laetsch D."/>
            <person name="Stevens L."/>
            <person name="Kumar S."/>
            <person name="Horikawa D."/>
            <person name="Ishino K."/>
            <person name="Komine S."/>
            <person name="Tomita M."/>
            <person name="Blaxter M."/>
            <person name="Arakawa K."/>
        </authorList>
    </citation>
    <scope>NUCLEOTIDE SEQUENCE [LARGE SCALE GENOMIC DNA]</scope>
    <source>
        <strain evidence="3">Z151</strain>
    </source>
</reference>